<dbReference type="OrthoDB" id="383962at2157"/>
<comment type="caution">
    <text evidence="1">The sequence shown here is derived from an EMBL/GenBank/DDBJ whole genome shotgun (WGS) entry which is preliminary data.</text>
</comment>
<evidence type="ECO:0000313" key="2">
    <source>
        <dbReference type="Proteomes" id="UP000277582"/>
    </source>
</evidence>
<protein>
    <recommendedName>
        <fullName evidence="3">Capsid protein VP2</fullName>
    </recommendedName>
</protein>
<dbReference type="Pfam" id="PF25632">
    <property type="entry name" value="Fusello_VP2_Capsid"/>
    <property type="match status" value="1"/>
</dbReference>
<dbReference type="InterPro" id="IPR057843">
    <property type="entry name" value="Fusello_VP2"/>
</dbReference>
<evidence type="ECO:0008006" key="3">
    <source>
        <dbReference type="Google" id="ProtNLM"/>
    </source>
</evidence>
<accession>A0A429GF59</accession>
<dbReference type="AlphaFoldDB" id="A0A429GF59"/>
<dbReference type="RefSeq" id="WP_125672529.1">
    <property type="nucleotide sequence ID" value="NZ_RCOS01000153.1"/>
</dbReference>
<organism evidence="1 2">
    <name type="scientific">Candidatus Methanodesulfokora washburnensis</name>
    <dbReference type="NCBI Taxonomy" id="2478471"/>
    <lineage>
        <taxon>Archaea</taxon>
        <taxon>Thermoproteota</taxon>
        <taxon>Candidatus Korarchaeia</taxon>
        <taxon>Candidatus Korarchaeia incertae sedis</taxon>
        <taxon>Candidatus Methanodesulfokora</taxon>
    </lineage>
</organism>
<reference evidence="1 2" key="1">
    <citation type="submission" date="2018-10" db="EMBL/GenBank/DDBJ databases">
        <title>Co-occurring genomic capacity for anaerobic methane metabolism and dissimilatory sulfite reduction discovered in the Korarchaeota.</title>
        <authorList>
            <person name="Mckay L.J."/>
            <person name="Dlakic M."/>
            <person name="Fields M.W."/>
            <person name="Delmont T.O."/>
            <person name="Eren A.M."/>
            <person name="Jay Z.J."/>
            <person name="Klingelsmith K.B."/>
            <person name="Rusch D.B."/>
            <person name="Inskeep W.P."/>
        </authorList>
    </citation>
    <scope>NUCLEOTIDE SEQUENCE [LARGE SCALE GENOMIC DNA]</scope>
    <source>
        <strain evidence="1 2">MDKW</strain>
    </source>
</reference>
<name>A0A429GF59_9CREN</name>
<keyword evidence="2" id="KW-1185">Reference proteome</keyword>
<evidence type="ECO:0000313" key="1">
    <source>
        <dbReference type="EMBL" id="RSN72439.1"/>
    </source>
</evidence>
<proteinExistence type="predicted"/>
<sequence length="71" mass="8346">MPRKTRKNNRWIQKAITKPGALRSYVKRKYGKKGFTEKGTIKKSLLQKLAKRKDTIGKRARLALTLHRVRK</sequence>
<dbReference type="EMBL" id="RCOS01000153">
    <property type="protein sequence ID" value="RSN72439.1"/>
    <property type="molecule type" value="Genomic_DNA"/>
</dbReference>
<dbReference type="Proteomes" id="UP000277582">
    <property type="component" value="Unassembled WGS sequence"/>
</dbReference>
<gene>
    <name evidence="1" type="ORF">D6D85_13795</name>
</gene>